<reference evidence="1" key="1">
    <citation type="submission" date="2018-05" db="EMBL/GenBank/DDBJ databases">
        <authorList>
            <person name="Lanie J.A."/>
            <person name="Ng W.-L."/>
            <person name="Kazmierczak K.M."/>
            <person name="Andrzejewski T.M."/>
            <person name="Davidsen T.M."/>
            <person name="Wayne K.J."/>
            <person name="Tettelin H."/>
            <person name="Glass J.I."/>
            <person name="Rusch D."/>
            <person name="Podicherti R."/>
            <person name="Tsui H.-C.T."/>
            <person name="Winkler M.E."/>
        </authorList>
    </citation>
    <scope>NUCLEOTIDE SEQUENCE</scope>
</reference>
<dbReference type="EMBL" id="UINC01028226">
    <property type="protein sequence ID" value="SVB08834.1"/>
    <property type="molecule type" value="Genomic_DNA"/>
</dbReference>
<proteinExistence type="predicted"/>
<evidence type="ECO:0008006" key="2">
    <source>
        <dbReference type="Google" id="ProtNLM"/>
    </source>
</evidence>
<dbReference type="Gene3D" id="1.25.40.10">
    <property type="entry name" value="Tetratricopeptide repeat domain"/>
    <property type="match status" value="1"/>
</dbReference>
<organism evidence="1">
    <name type="scientific">marine metagenome</name>
    <dbReference type="NCBI Taxonomy" id="408172"/>
    <lineage>
        <taxon>unclassified sequences</taxon>
        <taxon>metagenomes</taxon>
        <taxon>ecological metagenomes</taxon>
    </lineage>
</organism>
<dbReference type="SUPFAM" id="SSF48452">
    <property type="entry name" value="TPR-like"/>
    <property type="match status" value="1"/>
</dbReference>
<accession>A0A382B5E8</accession>
<protein>
    <recommendedName>
        <fullName evidence="2">Outer membrane lipoprotein BamD-like domain-containing protein</fullName>
    </recommendedName>
</protein>
<sequence>MFALAFVHESMGNKEAAEEARKDLLASFPASDYASYLSEDVQVETKAQETAYLQAESQITDNIDNAIQLFKSALALDLKGDLAAPAAYSIGYYYDQTAVIDSAVKYYQWIRENHPESDQSKQAGIRLQTLNMVLSSIAPADTLESSVQEDN</sequence>
<evidence type="ECO:0000313" key="1">
    <source>
        <dbReference type="EMBL" id="SVB08834.1"/>
    </source>
</evidence>
<name>A0A382B5E8_9ZZZZ</name>
<dbReference type="InterPro" id="IPR011990">
    <property type="entry name" value="TPR-like_helical_dom_sf"/>
</dbReference>
<dbReference type="AlphaFoldDB" id="A0A382B5E8"/>
<gene>
    <name evidence="1" type="ORF">METZ01_LOCUS161688</name>
</gene>